<dbReference type="InterPro" id="IPR049012">
    <property type="entry name" value="Mutator_transp_dom"/>
</dbReference>
<dbReference type="EMBL" id="QDEB01131714">
    <property type="protein sequence ID" value="RZB39053.1"/>
    <property type="molecule type" value="Genomic_DNA"/>
</dbReference>
<accession>A0A482V1N5</accession>
<evidence type="ECO:0000313" key="3">
    <source>
        <dbReference type="Proteomes" id="UP000292052"/>
    </source>
</evidence>
<dbReference type="OrthoDB" id="6431392at2759"/>
<reference evidence="2 3" key="1">
    <citation type="submission" date="2017-03" db="EMBL/GenBank/DDBJ databases">
        <title>Genome of the blue death feigning beetle - Asbolus verrucosus.</title>
        <authorList>
            <person name="Rider S.D."/>
        </authorList>
    </citation>
    <scope>NUCLEOTIDE SEQUENCE [LARGE SCALE GENOMIC DNA]</scope>
    <source>
        <strain evidence="2">Butters</strain>
        <tissue evidence="2">Head and leg muscle</tissue>
    </source>
</reference>
<feature type="non-terminal residue" evidence="2">
    <location>
        <position position="62"/>
    </location>
</feature>
<proteinExistence type="predicted"/>
<dbReference type="Proteomes" id="UP000292052">
    <property type="component" value="Unassembled WGS sequence"/>
</dbReference>
<dbReference type="Pfam" id="PF20700">
    <property type="entry name" value="Mutator"/>
    <property type="match status" value="1"/>
</dbReference>
<dbReference type="AlphaFoldDB" id="A0A482V1N5"/>
<name>A0A482V1N5_ASBVE</name>
<evidence type="ECO:0000259" key="1">
    <source>
        <dbReference type="Pfam" id="PF20700"/>
    </source>
</evidence>
<protein>
    <recommendedName>
        <fullName evidence="1">Mutator-like transposase domain-containing protein</fullName>
    </recommendedName>
</protein>
<feature type="domain" description="Mutator-like transposase" evidence="1">
    <location>
        <begin position="1"/>
        <end position="59"/>
    </location>
</feature>
<comment type="caution">
    <text evidence="2">The sequence shown here is derived from an EMBL/GenBank/DDBJ whole genome shotgun (WGS) entry which is preliminary data.</text>
</comment>
<organism evidence="2 3">
    <name type="scientific">Asbolus verrucosus</name>
    <name type="common">Desert ironclad beetle</name>
    <dbReference type="NCBI Taxonomy" id="1661398"/>
    <lineage>
        <taxon>Eukaryota</taxon>
        <taxon>Metazoa</taxon>
        <taxon>Ecdysozoa</taxon>
        <taxon>Arthropoda</taxon>
        <taxon>Hexapoda</taxon>
        <taxon>Insecta</taxon>
        <taxon>Pterygota</taxon>
        <taxon>Neoptera</taxon>
        <taxon>Endopterygota</taxon>
        <taxon>Coleoptera</taxon>
        <taxon>Polyphaga</taxon>
        <taxon>Cucujiformia</taxon>
        <taxon>Tenebrionidae</taxon>
        <taxon>Pimeliinae</taxon>
        <taxon>Asbolus</taxon>
    </lineage>
</organism>
<evidence type="ECO:0000313" key="2">
    <source>
        <dbReference type="EMBL" id="RZB39053.1"/>
    </source>
</evidence>
<keyword evidence="3" id="KW-1185">Reference proteome</keyword>
<gene>
    <name evidence="2" type="ORF">BDFB_015251</name>
</gene>
<sequence length="62" mass="6884">MGAGYSQLSGFCGALDIPQMCSETYRKTEIKLFQNIKELATTEMIDAGKEEHRLTIEAGEID</sequence>